<dbReference type="PANTHER" id="PTHR38111">
    <property type="entry name" value="ZN(2)-C6 FUNGAL-TYPE DOMAIN-CONTAINING PROTEIN-RELATED"/>
    <property type="match status" value="1"/>
</dbReference>
<dbReference type="AlphaFoldDB" id="A0A5C6SQB8"/>
<comment type="caution">
    <text evidence="1">The sequence shown here is derived from an EMBL/GenBank/DDBJ whole genome shotgun (WGS) entry which is preliminary data.</text>
</comment>
<proteinExistence type="predicted"/>
<reference evidence="1 2" key="1">
    <citation type="submission" date="2019-07" db="EMBL/GenBank/DDBJ databases">
        <title>The First High-Quality Draft Genome Sequence of the Causal Agent of the Current Panama Disease Epidemic.</title>
        <authorList>
            <person name="Warmington R.J."/>
            <person name="Kay W."/>
            <person name="Jeffries A."/>
            <person name="Bebber D."/>
            <person name="Moore K."/>
            <person name="Studholme D.J."/>
        </authorList>
    </citation>
    <scope>NUCLEOTIDE SEQUENCE [LARGE SCALE GENOMIC DNA]</scope>
    <source>
        <strain evidence="1 2">TR4</strain>
    </source>
</reference>
<name>A0A5C6SQB8_FUSOC</name>
<dbReference type="InterPro" id="IPR053178">
    <property type="entry name" value="Osmoadaptation_assoc"/>
</dbReference>
<evidence type="ECO:0000313" key="1">
    <source>
        <dbReference type="EMBL" id="TXC00049.1"/>
    </source>
</evidence>
<dbReference type="Proteomes" id="UP000321331">
    <property type="component" value="Unassembled WGS sequence"/>
</dbReference>
<protein>
    <recommendedName>
        <fullName evidence="3">Zn(2)-C6 fungal-type domain-containing protein</fullName>
    </recommendedName>
</protein>
<dbReference type="EMBL" id="VMNF01000011">
    <property type="protein sequence ID" value="TXC00049.1"/>
    <property type="molecule type" value="Genomic_DNA"/>
</dbReference>
<evidence type="ECO:0008006" key="3">
    <source>
        <dbReference type="Google" id="ProtNLM"/>
    </source>
</evidence>
<gene>
    <name evidence="1" type="ORF">FocTR4_00013801</name>
</gene>
<sequence>MIGSIPHQSTSVAQSFPKRVSRHAKLISLNRYHFEYKPTLLPLVVSPTASTQRASKRKCRLGHSIDARSDRGALHVLQAISRQCSGSVPCSNCVRRRVECTFEKQKPKQIWINQDESGKKEVTRVSAATCKSQPPRLVTISTGDQIYYLSHYFDTFLRRNNCNPRTNIFTDVVSLMKDQESGTFLHDAVLSLGAMQAVKLNASEGIDPSKSYNLAVHHYSKSVLGLRNALEKFDQEPSARHRILWTTHLLGLFELMTDATGEGWIQHLVHGTSKALVAAGPTSCQSGHGQRFFTEIRVFEVCRAIIFNEPTFLAKADWRCLTREMRAKEQSNSDSLDELLDIIVSCSTLRVRAKNLIYYSDADNVGLPKHLDEAFDVAQEGFRLRQALVDWEAKGVPPKQLTAENASGNFSSLTKTFFAATSIYLSGVFDYEIPYWQDMGIVAPNLSEEEIQMHVINILTHTNSVLHNSSISPLLVLFPLRVAGARSWQGWQQDCIMQNLLVVERTFPVAAAFRADLMGVWARMSPPI</sequence>
<accession>A0A5C6SQB8</accession>
<evidence type="ECO:0000313" key="2">
    <source>
        <dbReference type="Proteomes" id="UP000321331"/>
    </source>
</evidence>
<dbReference type="PANTHER" id="PTHR38111:SF2">
    <property type="entry name" value="FINGER DOMAIN PROTEIN, PUTATIVE (AFU_ORTHOLOGUE AFUA_1G01560)-RELATED"/>
    <property type="match status" value="1"/>
</dbReference>
<organism evidence="1 2">
    <name type="scientific">Fusarium oxysporum f. sp. cubense</name>
    <dbReference type="NCBI Taxonomy" id="61366"/>
    <lineage>
        <taxon>Eukaryota</taxon>
        <taxon>Fungi</taxon>
        <taxon>Dikarya</taxon>
        <taxon>Ascomycota</taxon>
        <taxon>Pezizomycotina</taxon>
        <taxon>Sordariomycetes</taxon>
        <taxon>Hypocreomycetidae</taxon>
        <taxon>Hypocreales</taxon>
        <taxon>Nectriaceae</taxon>
        <taxon>Fusarium</taxon>
        <taxon>Fusarium oxysporum species complex</taxon>
    </lineage>
</organism>